<comment type="caution">
    <text evidence="10">The sequence shown here is derived from an EMBL/GenBank/DDBJ whole genome shotgun (WGS) entry which is preliminary data.</text>
</comment>
<dbReference type="InterPro" id="IPR018328">
    <property type="entry name" value="Rad4_beta-hairpin_dom3"/>
</dbReference>
<dbReference type="Gene3D" id="3.30.70.2460">
    <property type="entry name" value="Rad4, beta-hairpin domain BHD3"/>
    <property type="match status" value="1"/>
</dbReference>
<dbReference type="GO" id="GO:0006298">
    <property type="term" value="P:mismatch repair"/>
    <property type="evidence" value="ECO:0007669"/>
    <property type="project" value="TreeGrafter"/>
</dbReference>
<reference evidence="11" key="1">
    <citation type="journal article" date="2018" name="Gigascience">
        <title>Genome assembly of the Pink Ipe (Handroanthus impetiginosus, Bignoniaceae), a highly valued, ecologically keystone Neotropical timber forest tree.</title>
        <authorList>
            <person name="Silva-Junior O.B."/>
            <person name="Grattapaglia D."/>
            <person name="Novaes E."/>
            <person name="Collevatti R.G."/>
        </authorList>
    </citation>
    <scope>NUCLEOTIDE SEQUENCE [LARGE SCALE GENOMIC DNA]</scope>
    <source>
        <strain evidence="11">cv. UFG-1</strain>
    </source>
</reference>
<feature type="region of interest" description="Disordered" evidence="6">
    <location>
        <begin position="1"/>
        <end position="69"/>
    </location>
</feature>
<dbReference type="InterPro" id="IPR018325">
    <property type="entry name" value="Rad4/PNGase_transGLS-fold"/>
</dbReference>
<dbReference type="InterPro" id="IPR018327">
    <property type="entry name" value="BHD_2"/>
</dbReference>
<dbReference type="InterPro" id="IPR042488">
    <property type="entry name" value="Rad4_BHD3_sf"/>
</dbReference>
<evidence type="ECO:0000256" key="3">
    <source>
        <dbReference type="ARBA" id="ARBA00022763"/>
    </source>
</evidence>
<dbReference type="SMART" id="SM01031">
    <property type="entry name" value="BHD_2"/>
    <property type="match status" value="1"/>
</dbReference>
<dbReference type="EMBL" id="NKXS01008412">
    <property type="protein sequence ID" value="PIM98418.1"/>
    <property type="molecule type" value="Genomic_DNA"/>
</dbReference>
<name>A0A2G9FZC5_9LAMI</name>
<dbReference type="GO" id="GO:0003697">
    <property type="term" value="F:single-stranded DNA binding"/>
    <property type="evidence" value="ECO:0007669"/>
    <property type="project" value="TreeGrafter"/>
</dbReference>
<dbReference type="SMART" id="SM01030">
    <property type="entry name" value="BHD_1"/>
    <property type="match status" value="1"/>
</dbReference>
<evidence type="ECO:0000256" key="2">
    <source>
        <dbReference type="ARBA" id="ARBA00009525"/>
    </source>
</evidence>
<gene>
    <name evidence="10" type="ORF">CDL12_29102</name>
</gene>
<evidence type="ECO:0000259" key="8">
    <source>
        <dbReference type="SMART" id="SM01031"/>
    </source>
</evidence>
<protein>
    <submittedName>
        <fullName evidence="10">Nucleotide excision repair complex XPC-HR23B, subunit XPC/DPB11</fullName>
    </submittedName>
</protein>
<dbReference type="PANTHER" id="PTHR12135">
    <property type="entry name" value="DNA REPAIR PROTEIN XP-C / RAD4"/>
    <property type="match status" value="1"/>
</dbReference>
<feature type="domain" description="Rad4 beta-hairpin" evidence="9">
    <location>
        <begin position="448"/>
        <end position="522"/>
    </location>
</feature>
<dbReference type="Gene3D" id="2.20.20.110">
    <property type="entry name" value="Rad4, beta-hairpin domain BHD1"/>
    <property type="match status" value="1"/>
</dbReference>
<dbReference type="Pfam" id="PF10404">
    <property type="entry name" value="BHD_2"/>
    <property type="match status" value="1"/>
</dbReference>
<feature type="compositionally biased region" description="Basic and acidic residues" evidence="6">
    <location>
        <begin position="34"/>
        <end position="64"/>
    </location>
</feature>
<feature type="compositionally biased region" description="Low complexity" evidence="6">
    <location>
        <begin position="1"/>
        <end position="16"/>
    </location>
</feature>
<dbReference type="STRING" id="429701.A0A2G9FZC5"/>
<keyword evidence="3" id="KW-0227">DNA damage</keyword>
<keyword evidence="4" id="KW-0234">DNA repair</keyword>
<dbReference type="FunFam" id="3.30.70.2460:FF:000001">
    <property type="entry name" value="DNA repair protein Rad4 family"/>
    <property type="match status" value="1"/>
</dbReference>
<feature type="domain" description="Rad4 beta-hairpin" evidence="8">
    <location>
        <begin position="378"/>
        <end position="441"/>
    </location>
</feature>
<evidence type="ECO:0000256" key="1">
    <source>
        <dbReference type="ARBA" id="ARBA00004123"/>
    </source>
</evidence>
<evidence type="ECO:0000256" key="4">
    <source>
        <dbReference type="ARBA" id="ARBA00023204"/>
    </source>
</evidence>
<keyword evidence="5" id="KW-0539">Nucleus</keyword>
<organism evidence="10 11">
    <name type="scientific">Handroanthus impetiginosus</name>
    <dbReference type="NCBI Taxonomy" id="429701"/>
    <lineage>
        <taxon>Eukaryota</taxon>
        <taxon>Viridiplantae</taxon>
        <taxon>Streptophyta</taxon>
        <taxon>Embryophyta</taxon>
        <taxon>Tracheophyta</taxon>
        <taxon>Spermatophyta</taxon>
        <taxon>Magnoliopsida</taxon>
        <taxon>eudicotyledons</taxon>
        <taxon>Gunneridae</taxon>
        <taxon>Pentapetalae</taxon>
        <taxon>asterids</taxon>
        <taxon>lamiids</taxon>
        <taxon>Lamiales</taxon>
        <taxon>Bignoniaceae</taxon>
        <taxon>Crescentiina</taxon>
        <taxon>Tabebuia alliance</taxon>
        <taxon>Handroanthus</taxon>
    </lineage>
</organism>
<dbReference type="GO" id="GO:0000111">
    <property type="term" value="C:nucleotide-excision repair factor 2 complex"/>
    <property type="evidence" value="ECO:0007669"/>
    <property type="project" value="TreeGrafter"/>
</dbReference>
<accession>A0A2G9FZC5</accession>
<evidence type="ECO:0000256" key="5">
    <source>
        <dbReference type="ARBA" id="ARBA00023242"/>
    </source>
</evidence>
<comment type="similarity">
    <text evidence="2">Belongs to the XPC family.</text>
</comment>
<dbReference type="InterPro" id="IPR038765">
    <property type="entry name" value="Papain-like_cys_pep_sf"/>
</dbReference>
<dbReference type="InterPro" id="IPR004583">
    <property type="entry name" value="DNA_repair_Rad4"/>
</dbReference>
<evidence type="ECO:0000259" key="9">
    <source>
        <dbReference type="SMART" id="SM01032"/>
    </source>
</evidence>
<dbReference type="GO" id="GO:0006289">
    <property type="term" value="P:nucleotide-excision repair"/>
    <property type="evidence" value="ECO:0007669"/>
    <property type="project" value="InterPro"/>
</dbReference>
<dbReference type="Gene3D" id="3.90.260.10">
    <property type="entry name" value="Transglutaminase-like"/>
    <property type="match status" value="1"/>
</dbReference>
<dbReference type="Proteomes" id="UP000231279">
    <property type="component" value="Unassembled WGS sequence"/>
</dbReference>
<dbReference type="InterPro" id="IPR036985">
    <property type="entry name" value="Transglutaminase-like_sf"/>
</dbReference>
<dbReference type="AlphaFoldDB" id="A0A2G9FZC5"/>
<proteinExistence type="inferred from homology"/>
<dbReference type="PANTHER" id="PTHR12135:SF0">
    <property type="entry name" value="DNA REPAIR PROTEIN COMPLEMENTING XP-C CELLS"/>
    <property type="match status" value="1"/>
</dbReference>
<feature type="region of interest" description="Disordered" evidence="6">
    <location>
        <begin position="583"/>
        <end position="611"/>
    </location>
</feature>
<dbReference type="SUPFAM" id="SSF54001">
    <property type="entry name" value="Cysteine proteinases"/>
    <property type="match status" value="1"/>
</dbReference>
<sequence length="647" mass="71812">MVAGPSCSSSCTVKSSPEIEQGSSQTAVRGAGRVKADKPRKHELEAQGSRTIDEPKDKMSDKSVSEAPTDILEPRLVKYEALKRKGDLEFQMQLEMALSATAIGSSKISMASNASESPSTSSILAPPSKKFKKITKEESQSSSHGISTAIGSKKVGAPLYWAEVFCSGENLTGKWVHVDVVNAIIDGEHKVEAAAAACKKPLRYVVAFAGHGAKDVTRRYCTKWYKVAAQRINLTWWDAVLAPLKELESGATGGVVQLECKDSGHEKIEASQVADLNHGCLLDVNNSFGASEECREKNAVESSMRNSFASTRSSLEDMELETRALTEPLPTNQQAYRTHHLYVIERWLKKYEILYPKGPVLGFCSGHPVYPRACVQTLHTKERWLREGLQVKAGEVPAKVLKRSLKRSKEEAEDDNDYADGDHQGITALYGKWQTEPLCLPRAVNGIVPKNERGQVDVWSEKCLPPGTVHLRFPRIASVAKRLDIDFAPAMVGFDFRNGRCVPLFEGIVVCTEFTDAILEAYLEEEERREAEEKRKNEALALSRWYQLLSSIITRQRLNNCYGDGTLSQSSIEILKLDDQCSKPQKGEASPGRQQVNTPEKCDVPPSMPTENHEHEFILDEKVLDENGGQTRIKRCHCGFSIQFEEL</sequence>
<dbReference type="Pfam" id="PF10403">
    <property type="entry name" value="BHD_1"/>
    <property type="match status" value="1"/>
</dbReference>
<feature type="domain" description="Rad4 beta-hairpin" evidence="7">
    <location>
        <begin position="325"/>
        <end position="376"/>
    </location>
</feature>
<dbReference type="Pfam" id="PF03835">
    <property type="entry name" value="Rad4"/>
    <property type="match status" value="1"/>
</dbReference>
<dbReference type="SMART" id="SM01032">
    <property type="entry name" value="BHD_3"/>
    <property type="match status" value="1"/>
</dbReference>
<dbReference type="GO" id="GO:0003684">
    <property type="term" value="F:damaged DNA binding"/>
    <property type="evidence" value="ECO:0007669"/>
    <property type="project" value="InterPro"/>
</dbReference>
<dbReference type="Pfam" id="PF10405">
    <property type="entry name" value="BHD_3"/>
    <property type="match status" value="1"/>
</dbReference>
<evidence type="ECO:0000313" key="10">
    <source>
        <dbReference type="EMBL" id="PIM98418.1"/>
    </source>
</evidence>
<evidence type="ECO:0000259" key="7">
    <source>
        <dbReference type="SMART" id="SM01030"/>
    </source>
</evidence>
<keyword evidence="11" id="KW-1185">Reference proteome</keyword>
<dbReference type="GO" id="GO:0071942">
    <property type="term" value="C:XPC complex"/>
    <property type="evidence" value="ECO:0007669"/>
    <property type="project" value="TreeGrafter"/>
</dbReference>
<dbReference type="OrthoDB" id="300780at2759"/>
<comment type="subcellular location">
    <subcellularLocation>
        <location evidence="1">Nucleus</location>
    </subcellularLocation>
</comment>
<dbReference type="InterPro" id="IPR018326">
    <property type="entry name" value="Rad4_beta-hairpin_dom1"/>
</dbReference>
<evidence type="ECO:0000313" key="11">
    <source>
        <dbReference type="Proteomes" id="UP000231279"/>
    </source>
</evidence>
<evidence type="ECO:0000256" key="6">
    <source>
        <dbReference type="SAM" id="MobiDB-lite"/>
    </source>
</evidence>
<dbReference type="GO" id="GO:0005737">
    <property type="term" value="C:cytoplasm"/>
    <property type="evidence" value="ECO:0007669"/>
    <property type="project" value="TreeGrafter"/>
</dbReference>